<sequence>MRIFDLLKEKKLSKAIVLSDTSESLISFLFCSAPDIEGNQYRAPAEGSKSNRSYRRIEEEICTGNE</sequence>
<evidence type="ECO:0000313" key="2">
    <source>
        <dbReference type="Proteomes" id="UP001202328"/>
    </source>
</evidence>
<name>A0AAD4T5X4_9MAGN</name>
<evidence type="ECO:0000313" key="1">
    <source>
        <dbReference type="EMBL" id="KAI3938769.1"/>
    </source>
</evidence>
<dbReference type="Proteomes" id="UP001202328">
    <property type="component" value="Unassembled WGS sequence"/>
</dbReference>
<proteinExistence type="predicted"/>
<protein>
    <submittedName>
        <fullName evidence="1">Uncharacterized protein</fullName>
    </submittedName>
</protein>
<dbReference type="EMBL" id="JAJJMB010005473">
    <property type="protein sequence ID" value="KAI3938769.1"/>
    <property type="molecule type" value="Genomic_DNA"/>
</dbReference>
<gene>
    <name evidence="1" type="ORF">MKW98_011921</name>
</gene>
<comment type="caution">
    <text evidence="1">The sequence shown here is derived from an EMBL/GenBank/DDBJ whole genome shotgun (WGS) entry which is preliminary data.</text>
</comment>
<dbReference type="AlphaFoldDB" id="A0AAD4T5X4"/>
<keyword evidence="2" id="KW-1185">Reference proteome</keyword>
<accession>A0AAD4T5X4</accession>
<organism evidence="1 2">
    <name type="scientific">Papaver atlanticum</name>
    <dbReference type="NCBI Taxonomy" id="357466"/>
    <lineage>
        <taxon>Eukaryota</taxon>
        <taxon>Viridiplantae</taxon>
        <taxon>Streptophyta</taxon>
        <taxon>Embryophyta</taxon>
        <taxon>Tracheophyta</taxon>
        <taxon>Spermatophyta</taxon>
        <taxon>Magnoliopsida</taxon>
        <taxon>Ranunculales</taxon>
        <taxon>Papaveraceae</taxon>
        <taxon>Papaveroideae</taxon>
        <taxon>Papaver</taxon>
    </lineage>
</organism>
<reference evidence="1" key="1">
    <citation type="submission" date="2022-04" db="EMBL/GenBank/DDBJ databases">
        <title>A functionally conserved STORR gene fusion in Papaver species that diverged 16.8 million years ago.</title>
        <authorList>
            <person name="Catania T."/>
        </authorList>
    </citation>
    <scope>NUCLEOTIDE SEQUENCE</scope>
    <source>
        <strain evidence="1">S-188037</strain>
    </source>
</reference>